<dbReference type="InterPro" id="IPR054691">
    <property type="entry name" value="LeuA/HCS_post-cat"/>
</dbReference>
<evidence type="ECO:0000256" key="6">
    <source>
        <dbReference type="ARBA" id="ARBA00048019"/>
    </source>
</evidence>
<evidence type="ECO:0000256" key="8">
    <source>
        <dbReference type="RuleBase" id="RU367143"/>
    </source>
</evidence>
<dbReference type="Gene3D" id="1.10.238.260">
    <property type="match status" value="1"/>
</dbReference>
<comment type="catalytic activity">
    <reaction evidence="6 8">
        <text>acetyl-CoA + 2-oxoglutarate + H2O = (2R)-homocitrate + CoA + H(+)</text>
        <dbReference type="Rhea" id="RHEA:12929"/>
        <dbReference type="ChEBI" id="CHEBI:15377"/>
        <dbReference type="ChEBI" id="CHEBI:15378"/>
        <dbReference type="ChEBI" id="CHEBI:16810"/>
        <dbReference type="ChEBI" id="CHEBI:57287"/>
        <dbReference type="ChEBI" id="CHEBI:57288"/>
        <dbReference type="ChEBI" id="CHEBI:58884"/>
        <dbReference type="EC" id="2.3.3.14"/>
    </reaction>
</comment>
<proteinExistence type="inferred from homology"/>
<evidence type="ECO:0000256" key="7">
    <source>
        <dbReference type="RuleBase" id="RU003523"/>
    </source>
</evidence>
<name>A0ABZ0HYG6_9HYPH</name>
<gene>
    <name evidence="10" type="primary">nifV</name>
    <name evidence="10" type="ORF">RZS28_09215</name>
</gene>
<dbReference type="GO" id="GO:0004410">
    <property type="term" value="F:homocitrate synthase activity"/>
    <property type="evidence" value="ECO:0007669"/>
    <property type="project" value="UniProtKB-EC"/>
</dbReference>
<dbReference type="InterPro" id="IPR013477">
    <property type="entry name" value="NifV/FrbC"/>
</dbReference>
<feature type="domain" description="Pyruvate carboxyltransferase" evidence="9">
    <location>
        <begin position="20"/>
        <end position="271"/>
    </location>
</feature>
<dbReference type="Pfam" id="PF22617">
    <property type="entry name" value="HCS_D2"/>
    <property type="match status" value="1"/>
</dbReference>
<evidence type="ECO:0000256" key="1">
    <source>
        <dbReference type="ARBA" id="ARBA00003050"/>
    </source>
</evidence>
<dbReference type="SUPFAM" id="SSF51569">
    <property type="entry name" value="Aldolase"/>
    <property type="match status" value="1"/>
</dbReference>
<dbReference type="PANTHER" id="PTHR42880:SF1">
    <property type="entry name" value="ISOPROPYLMALATE_HOMOCITRATE_CITRAMALATE SYNTHASE FAMILY PROTEIN"/>
    <property type="match status" value="1"/>
</dbReference>
<keyword evidence="8" id="KW-0535">Nitrogen fixation</keyword>
<evidence type="ECO:0000256" key="4">
    <source>
        <dbReference type="ARBA" id="ARBA00020735"/>
    </source>
</evidence>
<dbReference type="PROSITE" id="PS50991">
    <property type="entry name" value="PYR_CT"/>
    <property type="match status" value="1"/>
</dbReference>
<dbReference type="EC" id="2.3.3.14" evidence="3 8"/>
<dbReference type="Gene3D" id="3.20.20.70">
    <property type="entry name" value="Aldolase class I"/>
    <property type="match status" value="1"/>
</dbReference>
<evidence type="ECO:0000313" key="10">
    <source>
        <dbReference type="EMBL" id="WOJ91410.1"/>
    </source>
</evidence>
<evidence type="ECO:0000259" key="9">
    <source>
        <dbReference type="PROSITE" id="PS50991"/>
    </source>
</evidence>
<dbReference type="Proteomes" id="UP001626536">
    <property type="component" value="Chromosome"/>
</dbReference>
<accession>A0ABZ0HYG6</accession>
<dbReference type="InterPro" id="IPR013785">
    <property type="entry name" value="Aldolase_TIM"/>
</dbReference>
<dbReference type="PROSITE" id="PS00815">
    <property type="entry name" value="AIPM_HOMOCIT_SYNTH_1"/>
    <property type="match status" value="1"/>
</dbReference>
<sequence length="406" mass="42527">MPAMINVMSAAPRSGSPASIVLNDTTLRDGEQAPGVAFTIAEKVAIARVLALAGVPEIEVGTPAMGAEEISAINAIVREGLPPTAIAWCRMLRSDVDAAVASGVPMVNVSVPVSDVQLKAKFGAGRDHALRLIADVVPYARDKGLEIAVGCEDASRADIDFLLHVGDCAARSGARRIRFADTLGVLDPFATYAMIERLRRACDLEIEIHAHDDLGLATANTLAALRAGACHASVTVVGLGERAGNAPLEEVAVAVEVLYGYQSGIDLRRLSEVAEIVARAAGRAIPEAKAIVGGAVFTHESGIHVDGLLKDRQCYQALDPAVLGRSHRMVLGKHSGLGAVRNALRELGFDASPDDAKVVLTAIRAYAQQTKAGVSRDMLMSFYQAVNGGRSRSASLLSPDVAALPH</sequence>
<keyword evidence="11" id="KW-1185">Reference proteome</keyword>
<evidence type="ECO:0000256" key="2">
    <source>
        <dbReference type="ARBA" id="ARBA00006154"/>
    </source>
</evidence>
<dbReference type="InterPro" id="IPR000891">
    <property type="entry name" value="PYR_CT"/>
</dbReference>
<organism evidence="10 11">
    <name type="scientific">Methylocapsa polymorpha</name>
    <dbReference type="NCBI Taxonomy" id="3080828"/>
    <lineage>
        <taxon>Bacteria</taxon>
        <taxon>Pseudomonadati</taxon>
        <taxon>Pseudomonadota</taxon>
        <taxon>Alphaproteobacteria</taxon>
        <taxon>Hyphomicrobiales</taxon>
        <taxon>Beijerinckiaceae</taxon>
        <taxon>Methylocapsa</taxon>
    </lineage>
</organism>
<dbReference type="EMBL" id="CP136862">
    <property type="protein sequence ID" value="WOJ91410.1"/>
    <property type="molecule type" value="Genomic_DNA"/>
</dbReference>
<dbReference type="InterPro" id="IPR002034">
    <property type="entry name" value="AIPM/Hcit_synth_CS"/>
</dbReference>
<comment type="function">
    <text evidence="1 8">This protein is a Fe-Mo-cofactor biosynthetic component.</text>
</comment>
<reference evidence="10 11" key="1">
    <citation type="submission" date="2023-10" db="EMBL/GenBank/DDBJ databases">
        <title>Novel methanotroph of the genus Methylocapsa from a subarctic wetland.</title>
        <authorList>
            <person name="Belova S.E."/>
            <person name="Oshkin I.Y."/>
            <person name="Miroshnikov K."/>
            <person name="Dedysh S.N."/>
        </authorList>
    </citation>
    <scope>NUCLEOTIDE SEQUENCE [LARGE SCALE GENOMIC DNA]</scope>
    <source>
        <strain evidence="10 11">RX1</strain>
    </source>
</reference>
<keyword evidence="5 7" id="KW-0808">Transferase</keyword>
<dbReference type="CDD" id="cd07939">
    <property type="entry name" value="DRE_TIM_NifV"/>
    <property type="match status" value="1"/>
</dbReference>
<dbReference type="NCBIfam" id="TIGR02660">
    <property type="entry name" value="nifV_homocitr"/>
    <property type="match status" value="1"/>
</dbReference>
<protein>
    <recommendedName>
        <fullName evidence="4 8">Homocitrate synthase</fullName>
        <ecNumber evidence="3 8">2.3.3.14</ecNumber>
    </recommendedName>
</protein>
<evidence type="ECO:0000313" key="11">
    <source>
        <dbReference type="Proteomes" id="UP001626536"/>
    </source>
</evidence>
<dbReference type="PROSITE" id="PS00816">
    <property type="entry name" value="AIPM_HOMOCIT_SYNTH_2"/>
    <property type="match status" value="1"/>
</dbReference>
<comment type="similarity">
    <text evidence="2 7">Belongs to the alpha-IPM synthase/homocitrate synthase family.</text>
</comment>
<evidence type="ECO:0000256" key="5">
    <source>
        <dbReference type="ARBA" id="ARBA00022679"/>
    </source>
</evidence>
<dbReference type="PANTHER" id="PTHR42880">
    <property type="entry name" value="HOMOCITRATE SYNTHASE"/>
    <property type="match status" value="1"/>
</dbReference>
<evidence type="ECO:0000256" key="3">
    <source>
        <dbReference type="ARBA" id="ARBA00012974"/>
    </source>
</evidence>
<dbReference type="Pfam" id="PF00682">
    <property type="entry name" value="HMGL-like"/>
    <property type="match status" value="1"/>
</dbReference>
<keyword evidence="10" id="KW-0012">Acyltransferase</keyword>